<dbReference type="InterPro" id="IPR024747">
    <property type="entry name" value="Pyridox_Oxase-rel"/>
</dbReference>
<protein>
    <recommendedName>
        <fullName evidence="2">Pyridoxamine 5'-phosphate oxidase putative domain-containing protein</fullName>
    </recommendedName>
</protein>
<evidence type="ECO:0000313" key="1">
    <source>
        <dbReference type="EMBL" id="AGC71272.1"/>
    </source>
</evidence>
<reference evidence="1" key="1">
    <citation type="submission" date="2012-09" db="EMBL/GenBank/DDBJ databases">
        <title>Metagenomic Characterization of a Microbial Community in Wastewater Detects High Levels of Antibiotic Resistance.</title>
        <authorList>
            <person name="Abrams M."/>
            <person name="Caldwell A."/>
            <person name="Vandaei E."/>
            <person name="Lee W."/>
            <person name="Perrott J."/>
            <person name="Khan S.Y."/>
            <person name="Ta J."/>
            <person name="Romero D."/>
            <person name="Nguyen V."/>
            <person name="Pourmand N."/>
            <person name="Ouverney C.C."/>
        </authorList>
    </citation>
    <scope>NUCLEOTIDE SEQUENCE</scope>
</reference>
<sequence>MEFFEDLVQSMDEAQAWEFLAQHKLGRIGFHMVDQVEVLPINYKVYNRKIYFRTAEGSKLLGILLNANVAFEVDEWSGDRAASVVVHGQCREVDEHLADDVRDLIQPWIDYRKSHVMVIEATSVSGRSFKLAGDHTGDG</sequence>
<dbReference type="InterPro" id="IPR012349">
    <property type="entry name" value="Split_barrel_FMN-bd"/>
</dbReference>
<dbReference type="Gene3D" id="2.30.110.10">
    <property type="entry name" value="Electron Transport, Fmn-binding Protein, Chain A"/>
    <property type="match status" value="1"/>
</dbReference>
<dbReference type="EMBL" id="JX649867">
    <property type="protein sequence ID" value="AGC71272.1"/>
    <property type="molecule type" value="Genomic_DNA"/>
</dbReference>
<proteinExistence type="predicted"/>
<dbReference type="Pfam" id="PF12900">
    <property type="entry name" value="Pyridox_ox_2"/>
    <property type="match status" value="1"/>
</dbReference>
<name>L7VQQ0_9BACT</name>
<accession>L7VQQ0</accession>
<dbReference type="SUPFAM" id="SSF50475">
    <property type="entry name" value="FMN-binding split barrel"/>
    <property type="match status" value="1"/>
</dbReference>
<organism evidence="1">
    <name type="scientific">uncultured bacterium A1Q1_fos_140</name>
    <dbReference type="NCBI Taxonomy" id="1256547"/>
    <lineage>
        <taxon>Bacteria</taxon>
        <taxon>environmental samples</taxon>
    </lineage>
</organism>
<dbReference type="AlphaFoldDB" id="L7VQQ0"/>
<evidence type="ECO:0008006" key="2">
    <source>
        <dbReference type="Google" id="ProtNLM"/>
    </source>
</evidence>